<organism evidence="3 4">
    <name type="scientific">Lysinibacillus alkalisoli</name>
    <dbReference type="NCBI Taxonomy" id="1911548"/>
    <lineage>
        <taxon>Bacteria</taxon>
        <taxon>Bacillati</taxon>
        <taxon>Bacillota</taxon>
        <taxon>Bacilli</taxon>
        <taxon>Bacillales</taxon>
        <taxon>Bacillaceae</taxon>
        <taxon>Lysinibacillus</taxon>
    </lineage>
</organism>
<dbReference type="Proteomes" id="UP000616608">
    <property type="component" value="Unassembled WGS sequence"/>
</dbReference>
<evidence type="ECO:0000259" key="1">
    <source>
        <dbReference type="Pfam" id="PF01368"/>
    </source>
</evidence>
<protein>
    <submittedName>
        <fullName evidence="3">Bifunctional oligoribonuclease and PAP phosphatase NrnA</fullName>
    </submittedName>
</protein>
<evidence type="ECO:0000313" key="4">
    <source>
        <dbReference type="Proteomes" id="UP000616608"/>
    </source>
</evidence>
<dbReference type="InterPro" id="IPR051319">
    <property type="entry name" value="Oligoribo/pAp-PDE_c-di-AMP_PDE"/>
</dbReference>
<dbReference type="Gene3D" id="3.10.310.30">
    <property type="match status" value="1"/>
</dbReference>
<accession>A0A917G910</accession>
<reference evidence="3" key="2">
    <citation type="submission" date="2020-09" db="EMBL/GenBank/DDBJ databases">
        <authorList>
            <person name="Sun Q."/>
            <person name="Zhou Y."/>
        </authorList>
    </citation>
    <scope>NUCLEOTIDE SEQUENCE</scope>
    <source>
        <strain evidence="3">CGMCC 1.15760</strain>
    </source>
</reference>
<proteinExistence type="predicted"/>
<reference evidence="3" key="1">
    <citation type="journal article" date="2014" name="Int. J. Syst. Evol. Microbiol.">
        <title>Complete genome sequence of Corynebacterium casei LMG S-19264T (=DSM 44701T), isolated from a smear-ripened cheese.</title>
        <authorList>
            <consortium name="US DOE Joint Genome Institute (JGI-PGF)"/>
            <person name="Walter F."/>
            <person name="Albersmeier A."/>
            <person name="Kalinowski J."/>
            <person name="Ruckert C."/>
        </authorList>
    </citation>
    <scope>NUCLEOTIDE SEQUENCE</scope>
    <source>
        <strain evidence="3">CGMCC 1.15760</strain>
    </source>
</reference>
<dbReference type="PANTHER" id="PTHR47618:SF1">
    <property type="entry name" value="BIFUNCTIONAL OLIGORIBONUCLEASE AND PAP PHOSPHATASE NRNA"/>
    <property type="match status" value="1"/>
</dbReference>
<dbReference type="InterPro" id="IPR038763">
    <property type="entry name" value="DHH_sf"/>
</dbReference>
<dbReference type="EMBL" id="BMJT01000009">
    <property type="protein sequence ID" value="GGG29818.1"/>
    <property type="molecule type" value="Genomic_DNA"/>
</dbReference>
<keyword evidence="4" id="KW-1185">Reference proteome</keyword>
<dbReference type="Pfam" id="PF02272">
    <property type="entry name" value="DHHA1"/>
    <property type="match status" value="1"/>
</dbReference>
<dbReference type="SUPFAM" id="SSF64182">
    <property type="entry name" value="DHH phosphoesterases"/>
    <property type="match status" value="1"/>
</dbReference>
<dbReference type="InterPro" id="IPR003156">
    <property type="entry name" value="DHHA1_dom"/>
</dbReference>
<dbReference type="AlphaFoldDB" id="A0A917G910"/>
<evidence type="ECO:0000259" key="2">
    <source>
        <dbReference type="Pfam" id="PF02272"/>
    </source>
</evidence>
<dbReference type="GO" id="GO:0003676">
    <property type="term" value="F:nucleic acid binding"/>
    <property type="evidence" value="ECO:0007669"/>
    <property type="project" value="InterPro"/>
</dbReference>
<dbReference type="PANTHER" id="PTHR47618">
    <property type="entry name" value="BIFUNCTIONAL OLIGORIBONUCLEASE AND PAP PHOSPHATASE NRNA"/>
    <property type="match status" value="1"/>
</dbReference>
<evidence type="ECO:0000313" key="3">
    <source>
        <dbReference type="EMBL" id="GGG29818.1"/>
    </source>
</evidence>
<sequence length="312" mass="35358">MQRQIIDTIEQFHTIIIHRHVRPDPDAYGSQFGLKQLLQHNYPNKNIYAVGTHEESLSFMAKPDVIADALYEDALVIVTDTANTERVDDQRYRKGAKLIKIDHHPNDDVYGDLVWVDTTASSVSEMIFDLFEVGQQTKQWQLPHHAAALLYAGIVGDTGRFRYPSATLKTFTTAGKLITYDFDREKIYNGMYELECNILHLQGYMYQNFIMDEHGAGRVDLTKAVLQQFNATPSEASLLVSSLGDVKDMKAWVIFIEEEDNIRVRLRSKGPVINTLAKQFGGGGHPLASGASVYTFEEADEVYRQLQVLCHK</sequence>
<dbReference type="RefSeq" id="WP_229704243.1">
    <property type="nucleotide sequence ID" value="NZ_BMJT01000009.1"/>
</dbReference>
<comment type="caution">
    <text evidence="3">The sequence shown here is derived from an EMBL/GenBank/DDBJ whole genome shotgun (WGS) entry which is preliminary data.</text>
</comment>
<name>A0A917G910_9BACI</name>
<dbReference type="Gene3D" id="3.90.1640.10">
    <property type="entry name" value="inorganic pyrophosphatase (n-terminal core)"/>
    <property type="match status" value="1"/>
</dbReference>
<dbReference type="InterPro" id="IPR001667">
    <property type="entry name" value="DDH_dom"/>
</dbReference>
<feature type="domain" description="DDH" evidence="1">
    <location>
        <begin position="15"/>
        <end position="154"/>
    </location>
</feature>
<feature type="domain" description="DHHA1" evidence="2">
    <location>
        <begin position="224"/>
        <end position="302"/>
    </location>
</feature>
<gene>
    <name evidence="3" type="primary">nrnA</name>
    <name evidence="3" type="ORF">GCM10007425_25570</name>
</gene>
<dbReference type="Pfam" id="PF01368">
    <property type="entry name" value="DHH"/>
    <property type="match status" value="1"/>
</dbReference>